<evidence type="ECO:0000256" key="3">
    <source>
        <dbReference type="ARBA" id="ARBA00023155"/>
    </source>
</evidence>
<feature type="region of interest" description="Disordered" evidence="7">
    <location>
        <begin position="96"/>
        <end position="153"/>
    </location>
</feature>
<dbReference type="GO" id="GO:0000981">
    <property type="term" value="F:DNA-binding transcription factor activity, RNA polymerase II-specific"/>
    <property type="evidence" value="ECO:0007669"/>
    <property type="project" value="InterPro"/>
</dbReference>
<dbReference type="GO" id="GO:0005634">
    <property type="term" value="C:nucleus"/>
    <property type="evidence" value="ECO:0007669"/>
    <property type="project" value="UniProtKB-SubCell"/>
</dbReference>
<evidence type="ECO:0000256" key="6">
    <source>
        <dbReference type="RuleBase" id="RU000682"/>
    </source>
</evidence>
<name>A0A8S1EJ52_9PELO</name>
<dbReference type="InterPro" id="IPR017970">
    <property type="entry name" value="Homeobox_CS"/>
</dbReference>
<evidence type="ECO:0000256" key="4">
    <source>
        <dbReference type="ARBA" id="ARBA00023242"/>
    </source>
</evidence>
<sequence length="264" mass="29210">MTTYGAFTAYTLPSTANPASFNYSMSSVPQMTMFAGSPYSAAMIPRKNRRERTTFNRQQIEILESLFAQTHYPDVTTREKVAEQVQLQESRIQVWFKNRRAKHRQQEKQKPKPDASNASATASAAAAPPGPKQNVSPTYQPQISSEPETVDTKPIALLPLETPKRAIKAEVITTADTPTSTDNSWNADSTTSPTSQANNSTSSASNTSSSTTVSISNPTVYNSYPFCPSYYAPMFEYNSYTNSQYNPYANPYPNPPYFFPNGSL</sequence>
<dbReference type="SMART" id="SM00389">
    <property type="entry name" value="HOX"/>
    <property type="match status" value="1"/>
</dbReference>
<evidence type="ECO:0000256" key="5">
    <source>
        <dbReference type="PROSITE-ProRule" id="PRU00108"/>
    </source>
</evidence>
<feature type="compositionally biased region" description="Low complexity" evidence="7">
    <location>
        <begin position="189"/>
        <end position="214"/>
    </location>
</feature>
<evidence type="ECO:0000256" key="2">
    <source>
        <dbReference type="ARBA" id="ARBA00023125"/>
    </source>
</evidence>
<dbReference type="PROSITE" id="PS00027">
    <property type="entry name" value="HOMEOBOX_1"/>
    <property type="match status" value="1"/>
</dbReference>
<dbReference type="CDD" id="cd00086">
    <property type="entry name" value="homeodomain"/>
    <property type="match status" value="1"/>
</dbReference>
<keyword evidence="2 5" id="KW-0238">DNA-binding</keyword>
<feature type="region of interest" description="Disordered" evidence="7">
    <location>
        <begin position="172"/>
        <end position="214"/>
    </location>
</feature>
<dbReference type="FunFam" id="1.10.10.60:FF:000679">
    <property type="entry name" value="Homeobox protein aristaless"/>
    <property type="match status" value="1"/>
</dbReference>
<dbReference type="Pfam" id="PF00046">
    <property type="entry name" value="Homeodomain"/>
    <property type="match status" value="1"/>
</dbReference>
<evidence type="ECO:0000313" key="10">
    <source>
        <dbReference type="Proteomes" id="UP000494206"/>
    </source>
</evidence>
<feature type="domain" description="Homeobox" evidence="8">
    <location>
        <begin position="46"/>
        <end position="106"/>
    </location>
</feature>
<feature type="DNA-binding region" description="Homeobox" evidence="5">
    <location>
        <begin position="48"/>
        <end position="107"/>
    </location>
</feature>
<comment type="subcellular location">
    <subcellularLocation>
        <location evidence="1 5 6">Nucleus</location>
    </subcellularLocation>
</comment>
<dbReference type="EMBL" id="CADEPM010000002">
    <property type="protein sequence ID" value="CAB3400795.1"/>
    <property type="molecule type" value="Genomic_DNA"/>
</dbReference>
<dbReference type="OrthoDB" id="6159439at2759"/>
<dbReference type="Proteomes" id="UP000494206">
    <property type="component" value="Unassembled WGS sequence"/>
</dbReference>
<gene>
    <name evidence="9" type="ORF">CBOVIS_LOCUS3651</name>
</gene>
<dbReference type="PROSITE" id="PS50071">
    <property type="entry name" value="HOMEOBOX_2"/>
    <property type="match status" value="1"/>
</dbReference>
<reference evidence="9 10" key="1">
    <citation type="submission" date="2020-04" db="EMBL/GenBank/DDBJ databases">
        <authorList>
            <person name="Laetsch R D."/>
            <person name="Stevens L."/>
            <person name="Kumar S."/>
            <person name="Blaxter L. M."/>
        </authorList>
    </citation>
    <scope>NUCLEOTIDE SEQUENCE [LARGE SCALE GENOMIC DNA]</scope>
</reference>
<keyword evidence="10" id="KW-1185">Reference proteome</keyword>
<dbReference type="Gene3D" id="1.10.10.60">
    <property type="entry name" value="Homeodomain-like"/>
    <property type="match status" value="1"/>
</dbReference>
<dbReference type="PANTHER" id="PTHR45793:SF27">
    <property type="entry name" value="HOMEOBOX PROTEIN CEH-37"/>
    <property type="match status" value="1"/>
</dbReference>
<organism evidence="9 10">
    <name type="scientific">Caenorhabditis bovis</name>
    <dbReference type="NCBI Taxonomy" id="2654633"/>
    <lineage>
        <taxon>Eukaryota</taxon>
        <taxon>Metazoa</taxon>
        <taxon>Ecdysozoa</taxon>
        <taxon>Nematoda</taxon>
        <taxon>Chromadorea</taxon>
        <taxon>Rhabditida</taxon>
        <taxon>Rhabditina</taxon>
        <taxon>Rhabditomorpha</taxon>
        <taxon>Rhabditoidea</taxon>
        <taxon>Rhabditidae</taxon>
        <taxon>Peloderinae</taxon>
        <taxon>Caenorhabditis</taxon>
    </lineage>
</organism>
<keyword evidence="4 5" id="KW-0539">Nucleus</keyword>
<feature type="compositionally biased region" description="Basic and acidic residues" evidence="7">
    <location>
        <begin position="104"/>
        <end position="113"/>
    </location>
</feature>
<evidence type="ECO:0000256" key="1">
    <source>
        <dbReference type="ARBA" id="ARBA00004123"/>
    </source>
</evidence>
<evidence type="ECO:0000313" key="9">
    <source>
        <dbReference type="EMBL" id="CAB3400795.1"/>
    </source>
</evidence>
<feature type="compositionally biased region" description="Polar residues" evidence="7">
    <location>
        <begin position="174"/>
        <end position="188"/>
    </location>
</feature>
<dbReference type="AlphaFoldDB" id="A0A8S1EJ52"/>
<dbReference type="GO" id="GO:0030182">
    <property type="term" value="P:neuron differentiation"/>
    <property type="evidence" value="ECO:0007669"/>
    <property type="project" value="UniProtKB-ARBA"/>
</dbReference>
<accession>A0A8S1EJ52</accession>
<protein>
    <recommendedName>
        <fullName evidence="8">Homeobox domain-containing protein</fullName>
    </recommendedName>
</protein>
<keyword evidence="3 5" id="KW-0371">Homeobox</keyword>
<feature type="compositionally biased region" description="Low complexity" evidence="7">
    <location>
        <begin position="115"/>
        <end position="127"/>
    </location>
</feature>
<dbReference type="GO" id="GO:0000978">
    <property type="term" value="F:RNA polymerase II cis-regulatory region sequence-specific DNA binding"/>
    <property type="evidence" value="ECO:0007669"/>
    <property type="project" value="TreeGrafter"/>
</dbReference>
<dbReference type="InterPro" id="IPR001356">
    <property type="entry name" value="HD"/>
</dbReference>
<proteinExistence type="predicted"/>
<comment type="caution">
    <text evidence="9">The sequence shown here is derived from an EMBL/GenBank/DDBJ whole genome shotgun (WGS) entry which is preliminary data.</text>
</comment>
<dbReference type="InterPro" id="IPR009057">
    <property type="entry name" value="Homeodomain-like_sf"/>
</dbReference>
<evidence type="ECO:0000256" key="7">
    <source>
        <dbReference type="SAM" id="MobiDB-lite"/>
    </source>
</evidence>
<dbReference type="PANTHER" id="PTHR45793">
    <property type="entry name" value="HOMEOBOX PROTEIN"/>
    <property type="match status" value="1"/>
</dbReference>
<dbReference type="SUPFAM" id="SSF46689">
    <property type="entry name" value="Homeodomain-like"/>
    <property type="match status" value="1"/>
</dbReference>
<evidence type="ECO:0000259" key="8">
    <source>
        <dbReference type="PROSITE" id="PS50071"/>
    </source>
</evidence>
<feature type="compositionally biased region" description="Polar residues" evidence="7">
    <location>
        <begin position="133"/>
        <end position="147"/>
    </location>
</feature>